<organism evidence="1 2">
    <name type="scientific">Colocasia esculenta</name>
    <name type="common">Wild taro</name>
    <name type="synonym">Arum esculentum</name>
    <dbReference type="NCBI Taxonomy" id="4460"/>
    <lineage>
        <taxon>Eukaryota</taxon>
        <taxon>Viridiplantae</taxon>
        <taxon>Streptophyta</taxon>
        <taxon>Embryophyta</taxon>
        <taxon>Tracheophyta</taxon>
        <taxon>Spermatophyta</taxon>
        <taxon>Magnoliopsida</taxon>
        <taxon>Liliopsida</taxon>
        <taxon>Araceae</taxon>
        <taxon>Aroideae</taxon>
        <taxon>Colocasieae</taxon>
        <taxon>Colocasia</taxon>
    </lineage>
</organism>
<comment type="caution">
    <text evidence="1">The sequence shown here is derived from an EMBL/GenBank/DDBJ whole genome shotgun (WGS) entry which is preliminary data.</text>
</comment>
<dbReference type="Proteomes" id="UP000652761">
    <property type="component" value="Unassembled WGS sequence"/>
</dbReference>
<protein>
    <submittedName>
        <fullName evidence="1">Uncharacterized protein</fullName>
    </submittedName>
</protein>
<evidence type="ECO:0000313" key="1">
    <source>
        <dbReference type="EMBL" id="MQL90813.1"/>
    </source>
</evidence>
<evidence type="ECO:0000313" key="2">
    <source>
        <dbReference type="Proteomes" id="UP000652761"/>
    </source>
</evidence>
<keyword evidence="2" id="KW-1185">Reference proteome</keyword>
<accession>A0A843VEE8</accession>
<dbReference type="AlphaFoldDB" id="A0A843VEE8"/>
<sequence length="96" mass="10524">MRVSSRHRHHHLRSSSLGVLLLRIPPSSERMECELVSLDMGCLADPLLRPPCSRSQSLALCSKPQKILPSAWDAPCTFIGGGEDTVPVIWSPVPVI</sequence>
<name>A0A843VEE8_COLES</name>
<gene>
    <name evidence="1" type="ORF">Taro_023399</name>
</gene>
<reference evidence="1" key="1">
    <citation type="submission" date="2017-07" db="EMBL/GenBank/DDBJ databases">
        <title>Taro Niue Genome Assembly and Annotation.</title>
        <authorList>
            <person name="Atibalentja N."/>
            <person name="Keating K."/>
            <person name="Fields C.J."/>
        </authorList>
    </citation>
    <scope>NUCLEOTIDE SEQUENCE</scope>
    <source>
        <strain evidence="1">Niue_2</strain>
        <tissue evidence="1">Leaf</tissue>
    </source>
</reference>
<proteinExistence type="predicted"/>
<dbReference type="EMBL" id="NMUH01001274">
    <property type="protein sequence ID" value="MQL90813.1"/>
    <property type="molecule type" value="Genomic_DNA"/>
</dbReference>